<evidence type="ECO:0000313" key="2">
    <source>
        <dbReference type="Proteomes" id="UP000269396"/>
    </source>
</evidence>
<name>A0A3P8DNA0_9TREM</name>
<dbReference type="AlphaFoldDB" id="A0A3P8DNA0"/>
<organism evidence="1 2">
    <name type="scientific">Schistosoma mattheei</name>
    <dbReference type="NCBI Taxonomy" id="31246"/>
    <lineage>
        <taxon>Eukaryota</taxon>
        <taxon>Metazoa</taxon>
        <taxon>Spiralia</taxon>
        <taxon>Lophotrochozoa</taxon>
        <taxon>Platyhelminthes</taxon>
        <taxon>Trematoda</taxon>
        <taxon>Digenea</taxon>
        <taxon>Strigeidida</taxon>
        <taxon>Schistosomatoidea</taxon>
        <taxon>Schistosomatidae</taxon>
        <taxon>Schistosoma</taxon>
    </lineage>
</organism>
<evidence type="ECO:0000313" key="1">
    <source>
        <dbReference type="EMBL" id="VDP45261.1"/>
    </source>
</evidence>
<keyword evidence="2" id="KW-1185">Reference proteome</keyword>
<proteinExistence type="predicted"/>
<sequence length="34" mass="3861">MTNVGDGCKKVRAGQTKTWHQSLKTLTSNLSHFW</sequence>
<accession>A0A3P8DNA0</accession>
<dbReference type="EMBL" id="UZAL01029013">
    <property type="protein sequence ID" value="VDP45261.1"/>
    <property type="molecule type" value="Genomic_DNA"/>
</dbReference>
<protein>
    <submittedName>
        <fullName evidence="1">Uncharacterized protein</fullName>
    </submittedName>
</protein>
<gene>
    <name evidence="1" type="ORF">SMTD_LOCUS8559</name>
</gene>
<dbReference type="Proteomes" id="UP000269396">
    <property type="component" value="Unassembled WGS sequence"/>
</dbReference>
<reference evidence="1 2" key="1">
    <citation type="submission" date="2018-11" db="EMBL/GenBank/DDBJ databases">
        <authorList>
            <consortium name="Pathogen Informatics"/>
        </authorList>
    </citation>
    <scope>NUCLEOTIDE SEQUENCE [LARGE SCALE GENOMIC DNA]</scope>
    <source>
        <strain>Denwood</strain>
        <strain evidence="2">Zambia</strain>
    </source>
</reference>